<dbReference type="AlphaFoldDB" id="A0A2T7PP16"/>
<proteinExistence type="inferred from homology"/>
<keyword evidence="2" id="KW-0547">Nucleotide-binding</keyword>
<evidence type="ECO:0000256" key="1">
    <source>
        <dbReference type="ARBA" id="ARBA00008535"/>
    </source>
</evidence>
<reference evidence="6 7" key="1">
    <citation type="submission" date="2018-04" db="EMBL/GenBank/DDBJ databases">
        <title>The genome of golden apple snail Pomacea canaliculata provides insight into stress tolerance and invasive adaptation.</title>
        <authorList>
            <person name="Liu C."/>
            <person name="Liu B."/>
            <person name="Ren Y."/>
            <person name="Zhang Y."/>
            <person name="Wang H."/>
            <person name="Li S."/>
            <person name="Jiang F."/>
            <person name="Yin L."/>
            <person name="Zhang G."/>
            <person name="Qian W."/>
            <person name="Fan W."/>
        </authorList>
    </citation>
    <scope>NUCLEOTIDE SEQUENCE [LARGE SCALE GENOMIC DNA]</scope>
    <source>
        <strain evidence="6">SZHN2017</strain>
        <tissue evidence="6">Muscle</tissue>
    </source>
</reference>
<keyword evidence="3" id="KW-0342">GTP-binding</keyword>
<feature type="domain" description="AIG1-type G" evidence="5">
    <location>
        <begin position="1"/>
        <end position="172"/>
    </location>
</feature>
<dbReference type="FunFam" id="3.40.50.300:FF:000840">
    <property type="entry name" value="Immune-associated nucleotide-binding protein 9"/>
    <property type="match status" value="1"/>
</dbReference>
<dbReference type="Pfam" id="PF04548">
    <property type="entry name" value="AIG1"/>
    <property type="match status" value="1"/>
</dbReference>
<comment type="similarity">
    <text evidence="1">Belongs to the TRAFAC class TrmE-Era-EngA-EngB-Septin-like GTPase superfamily. AIG1/Toc34/Toc159-like paraseptin GTPase family. IAN subfamily.</text>
</comment>
<dbReference type="PANTHER" id="PTHR10903:SF184">
    <property type="entry name" value="GTP-BINDING PROTEIN A"/>
    <property type="match status" value="1"/>
</dbReference>
<feature type="coiled-coil region" evidence="4">
    <location>
        <begin position="286"/>
        <end position="324"/>
    </location>
</feature>
<dbReference type="STRING" id="400727.A0A2T7PP16"/>
<dbReference type="OrthoDB" id="8954335at2759"/>
<dbReference type="GO" id="GO:0005525">
    <property type="term" value="F:GTP binding"/>
    <property type="evidence" value="ECO:0007669"/>
    <property type="project" value="UniProtKB-KW"/>
</dbReference>
<protein>
    <recommendedName>
        <fullName evidence="5">AIG1-type G domain-containing protein</fullName>
    </recommendedName>
</protein>
<evidence type="ECO:0000256" key="2">
    <source>
        <dbReference type="ARBA" id="ARBA00022741"/>
    </source>
</evidence>
<name>A0A2T7PP16_POMCA</name>
<gene>
    <name evidence="6" type="ORF">C0Q70_06450</name>
</gene>
<dbReference type="PROSITE" id="PS51720">
    <property type="entry name" value="G_AIG1"/>
    <property type="match status" value="1"/>
</dbReference>
<organism evidence="6 7">
    <name type="scientific">Pomacea canaliculata</name>
    <name type="common">Golden apple snail</name>
    <dbReference type="NCBI Taxonomy" id="400727"/>
    <lineage>
        <taxon>Eukaryota</taxon>
        <taxon>Metazoa</taxon>
        <taxon>Spiralia</taxon>
        <taxon>Lophotrochozoa</taxon>
        <taxon>Mollusca</taxon>
        <taxon>Gastropoda</taxon>
        <taxon>Caenogastropoda</taxon>
        <taxon>Architaenioglossa</taxon>
        <taxon>Ampullarioidea</taxon>
        <taxon>Ampullariidae</taxon>
        <taxon>Pomacea</taxon>
    </lineage>
</organism>
<dbReference type="InterPro" id="IPR045058">
    <property type="entry name" value="GIMA/IAN/Toc"/>
</dbReference>
<evidence type="ECO:0000256" key="3">
    <source>
        <dbReference type="ARBA" id="ARBA00023134"/>
    </source>
</evidence>
<keyword evidence="4" id="KW-0175">Coiled coil</keyword>
<dbReference type="PANTHER" id="PTHR10903">
    <property type="entry name" value="GTPASE, IMAP FAMILY MEMBER-RELATED"/>
    <property type="match status" value="1"/>
</dbReference>
<evidence type="ECO:0000259" key="5">
    <source>
        <dbReference type="PROSITE" id="PS51720"/>
    </source>
</evidence>
<evidence type="ECO:0000313" key="7">
    <source>
        <dbReference type="Proteomes" id="UP000245119"/>
    </source>
</evidence>
<comment type="caution">
    <text evidence="6">The sequence shown here is derived from an EMBL/GenBank/DDBJ whole genome shotgun (WGS) entry which is preliminary data.</text>
</comment>
<dbReference type="InterPro" id="IPR027417">
    <property type="entry name" value="P-loop_NTPase"/>
</dbReference>
<dbReference type="Gene3D" id="3.40.50.300">
    <property type="entry name" value="P-loop containing nucleotide triphosphate hydrolases"/>
    <property type="match status" value="1"/>
</dbReference>
<feature type="coiled-coil region" evidence="4">
    <location>
        <begin position="197"/>
        <end position="228"/>
    </location>
</feature>
<keyword evidence="7" id="KW-1185">Reference proteome</keyword>
<dbReference type="SUPFAM" id="SSF52540">
    <property type="entry name" value="P-loop containing nucleoside triphosphate hydrolases"/>
    <property type="match status" value="1"/>
</dbReference>
<evidence type="ECO:0000256" key="4">
    <source>
        <dbReference type="SAM" id="Coils"/>
    </source>
</evidence>
<sequence>MSSASVTETCKLGRNERNGVTIDVMDSPGLFDTKKTHEEVAIDVVQAVACMHPGPTAVLYVISLANRYTQEENGVYERLKSLLDKHVTEYMIVIFTRGSDLRQNKKTIEDFLSRAPSELRKVLEECGDRYVVFENFADDKDSQVDRLLQMVRTLSAAHGGQPYMCPKYGEVGEKMNKEVDKRMKKAEKRELQRKKYVQDLKMMMKQAQEQAETLRTELEKQAKKRDEEIKMSSMGREDKLTTIMEAMQKHELIYEASELKQLLYEMEKEKSKELNDAEQLSKGRIEVFEKQTKENYEKRIAEAIEESKKREANFEGEMKKLKDSIANRGCVIS</sequence>
<dbReference type="EMBL" id="PZQS01000003">
    <property type="protein sequence ID" value="PVD35169.1"/>
    <property type="molecule type" value="Genomic_DNA"/>
</dbReference>
<dbReference type="Proteomes" id="UP000245119">
    <property type="component" value="Linkage Group LG3"/>
</dbReference>
<evidence type="ECO:0000313" key="6">
    <source>
        <dbReference type="EMBL" id="PVD35169.1"/>
    </source>
</evidence>
<dbReference type="InterPro" id="IPR006703">
    <property type="entry name" value="G_AIG1"/>
</dbReference>
<accession>A0A2T7PP16</accession>